<name>A0A9D1NYG6_9FIRM</name>
<comment type="caution">
    <text evidence="2">The sequence shown here is derived from an EMBL/GenBank/DDBJ whole genome shotgun (WGS) entry which is preliminary data.</text>
</comment>
<dbReference type="Gene3D" id="2.170.120.40">
    <property type="entry name" value="YbbR-like domain"/>
    <property type="match status" value="2"/>
</dbReference>
<dbReference type="Gene3D" id="2.170.120.30">
    <property type="match status" value="2"/>
</dbReference>
<dbReference type="AlphaFoldDB" id="A0A9D1NYG6"/>
<evidence type="ECO:0000256" key="1">
    <source>
        <dbReference type="SAM" id="Phobius"/>
    </source>
</evidence>
<protein>
    <recommendedName>
        <fullName evidence="4">YbbR domain-containing protein</fullName>
    </recommendedName>
</protein>
<dbReference type="PANTHER" id="PTHR37804:SF1">
    <property type="entry name" value="CDAA REGULATORY PROTEIN CDAR"/>
    <property type="match status" value="1"/>
</dbReference>
<keyword evidence="1" id="KW-1133">Transmembrane helix</keyword>
<evidence type="ECO:0008006" key="4">
    <source>
        <dbReference type="Google" id="ProtNLM"/>
    </source>
</evidence>
<evidence type="ECO:0000313" key="3">
    <source>
        <dbReference type="Proteomes" id="UP000886889"/>
    </source>
</evidence>
<dbReference type="InterPro" id="IPR012505">
    <property type="entry name" value="YbbR"/>
</dbReference>
<organism evidence="2 3">
    <name type="scientific">Candidatus Merdiplasma excrementigallinarum</name>
    <dbReference type="NCBI Taxonomy" id="2840864"/>
    <lineage>
        <taxon>Bacteria</taxon>
        <taxon>Bacillati</taxon>
        <taxon>Bacillota</taxon>
        <taxon>Clostridia</taxon>
        <taxon>Lachnospirales</taxon>
        <taxon>Lachnospiraceae</taxon>
        <taxon>Lachnospiraceae incertae sedis</taxon>
        <taxon>Candidatus Merdiplasma</taxon>
    </lineage>
</organism>
<dbReference type="PANTHER" id="PTHR37804">
    <property type="entry name" value="CDAA REGULATORY PROTEIN CDAR"/>
    <property type="match status" value="1"/>
</dbReference>
<keyword evidence="1" id="KW-0472">Membrane</keyword>
<reference evidence="2" key="1">
    <citation type="submission" date="2020-10" db="EMBL/GenBank/DDBJ databases">
        <authorList>
            <person name="Gilroy R."/>
        </authorList>
    </citation>
    <scope>NUCLEOTIDE SEQUENCE</scope>
    <source>
        <strain evidence="2">ChiBcec6-7307</strain>
    </source>
</reference>
<dbReference type="Proteomes" id="UP000886889">
    <property type="component" value="Unassembled WGS sequence"/>
</dbReference>
<sequence length="442" mass="47354">MKGKTFFNKMTGNLALKLIALAIAFLIWILVTNTNNPVKSSLFTAVPINVINQDSVADIGKVVELDGSGTVNLKVTERRRTLERLSRADFYVEADLENLTDMNTVPLTVTCTNSAVTWDEIEISPSSLKVTLEDKVEQAFVVSVSTSGMPADGHAVGTTEVQPGRSIYIAGPQSVINIINQVVATVNVGGLREDTTLASTLRVYDKNGDELNENQLNSLEFKDTNGVVINDRSVNVKVDLWRTVTDVALSVKTQGTPAPGYQIAGVETVPSAVSLAGTEEALELLDGTLEIADPVSVEGASENISQEIDLTATLAEISGLKLAGDTDSVVVVEIQIEKAGDETLSIPLGDVELLNRPENMTLVVTPADMIAITVHALNGDAEDLKAEDVKLTVDLTPCAQEGTYELPVTVELPEGYELASEVTIMVNSQKQPEDTEPMTETE</sequence>
<dbReference type="Pfam" id="PF07949">
    <property type="entry name" value="YbbR"/>
    <property type="match status" value="2"/>
</dbReference>
<gene>
    <name evidence="2" type="ORF">IAC80_04315</name>
</gene>
<dbReference type="InterPro" id="IPR053154">
    <property type="entry name" value="c-di-AMP_regulator"/>
</dbReference>
<accession>A0A9D1NYG6</accession>
<dbReference type="EMBL" id="DVOS01000039">
    <property type="protein sequence ID" value="HIV23146.1"/>
    <property type="molecule type" value="Genomic_DNA"/>
</dbReference>
<evidence type="ECO:0000313" key="2">
    <source>
        <dbReference type="EMBL" id="HIV23146.1"/>
    </source>
</evidence>
<reference evidence="2" key="2">
    <citation type="journal article" date="2021" name="PeerJ">
        <title>Extensive microbial diversity within the chicken gut microbiome revealed by metagenomics and culture.</title>
        <authorList>
            <person name="Gilroy R."/>
            <person name="Ravi A."/>
            <person name="Getino M."/>
            <person name="Pursley I."/>
            <person name="Horton D.L."/>
            <person name="Alikhan N.F."/>
            <person name="Baker D."/>
            <person name="Gharbi K."/>
            <person name="Hall N."/>
            <person name="Watson M."/>
            <person name="Adriaenssens E.M."/>
            <person name="Foster-Nyarko E."/>
            <person name="Jarju S."/>
            <person name="Secka A."/>
            <person name="Antonio M."/>
            <person name="Oren A."/>
            <person name="Chaudhuri R.R."/>
            <person name="La Ragione R."/>
            <person name="Hildebrand F."/>
            <person name="Pallen M.J."/>
        </authorList>
    </citation>
    <scope>NUCLEOTIDE SEQUENCE</scope>
    <source>
        <strain evidence="2">ChiBcec6-7307</strain>
    </source>
</reference>
<feature type="transmembrane region" description="Helical" evidence="1">
    <location>
        <begin position="12"/>
        <end position="31"/>
    </location>
</feature>
<keyword evidence="1" id="KW-0812">Transmembrane</keyword>
<proteinExistence type="predicted"/>